<proteinExistence type="inferred from homology"/>
<protein>
    <submittedName>
        <fullName evidence="4">Beta-agarase A</fullName>
        <ecNumber evidence="4">3.2.1.81</ecNumber>
    </submittedName>
</protein>
<keyword evidence="2" id="KW-0732">Signal</keyword>
<feature type="signal peptide" evidence="2">
    <location>
        <begin position="1"/>
        <end position="19"/>
    </location>
</feature>
<dbReference type="Proteomes" id="UP000317977">
    <property type="component" value="Unassembled WGS sequence"/>
</dbReference>
<dbReference type="InterPro" id="IPR008979">
    <property type="entry name" value="Galactose-bd-like_sf"/>
</dbReference>
<dbReference type="Gene3D" id="2.60.120.200">
    <property type="match status" value="1"/>
</dbReference>
<dbReference type="PANTHER" id="PTHR10963">
    <property type="entry name" value="GLYCOSYL HYDROLASE-RELATED"/>
    <property type="match status" value="1"/>
</dbReference>
<reference evidence="4 5" key="1">
    <citation type="submission" date="2019-02" db="EMBL/GenBank/DDBJ databases">
        <title>Deep-cultivation of Planctomycetes and their phenomic and genomic characterization uncovers novel biology.</title>
        <authorList>
            <person name="Wiegand S."/>
            <person name="Jogler M."/>
            <person name="Boedeker C."/>
            <person name="Pinto D."/>
            <person name="Vollmers J."/>
            <person name="Rivas-Marin E."/>
            <person name="Kohn T."/>
            <person name="Peeters S.H."/>
            <person name="Heuer A."/>
            <person name="Rast P."/>
            <person name="Oberbeckmann S."/>
            <person name="Bunk B."/>
            <person name="Jeske O."/>
            <person name="Meyerdierks A."/>
            <person name="Storesund J.E."/>
            <person name="Kallscheuer N."/>
            <person name="Luecker S."/>
            <person name="Lage O.M."/>
            <person name="Pohl T."/>
            <person name="Merkel B.J."/>
            <person name="Hornburger P."/>
            <person name="Mueller R.-W."/>
            <person name="Bruemmer F."/>
            <person name="Labrenz M."/>
            <person name="Spormann A.M."/>
            <person name="Op Den Camp H."/>
            <person name="Overmann J."/>
            <person name="Amann R."/>
            <person name="Jetten M.S.M."/>
            <person name="Mascher T."/>
            <person name="Medema M.H."/>
            <person name="Devos D.P."/>
            <person name="Kaster A.-K."/>
            <person name="Ovreas L."/>
            <person name="Rohde M."/>
            <person name="Galperin M.Y."/>
            <person name="Jogler C."/>
        </authorList>
    </citation>
    <scope>NUCLEOTIDE SEQUENCE [LARGE SCALE GENOMIC DNA]</scope>
    <source>
        <strain evidence="4 5">Poly59</strain>
    </source>
</reference>
<dbReference type="SUPFAM" id="SSF49785">
    <property type="entry name" value="Galactose-binding domain-like"/>
    <property type="match status" value="1"/>
</dbReference>
<dbReference type="AlphaFoldDB" id="A0A5C6F235"/>
<keyword evidence="4" id="KW-0326">Glycosidase</keyword>
<keyword evidence="4" id="KW-0378">Hydrolase</keyword>
<keyword evidence="5" id="KW-1185">Reference proteome</keyword>
<dbReference type="PANTHER" id="PTHR10963:SF55">
    <property type="entry name" value="GLYCOSIDE HYDROLASE FAMILY 16 PROTEIN"/>
    <property type="match status" value="1"/>
</dbReference>
<dbReference type="GO" id="GO:0005975">
    <property type="term" value="P:carbohydrate metabolic process"/>
    <property type="evidence" value="ECO:0007669"/>
    <property type="project" value="InterPro"/>
</dbReference>
<evidence type="ECO:0000259" key="3">
    <source>
        <dbReference type="PROSITE" id="PS51762"/>
    </source>
</evidence>
<evidence type="ECO:0000313" key="5">
    <source>
        <dbReference type="Proteomes" id="UP000317977"/>
    </source>
</evidence>
<dbReference type="InterPro" id="IPR000757">
    <property type="entry name" value="Beta-glucanase-like"/>
</dbReference>
<name>A0A5C6F235_9BACT</name>
<dbReference type="SUPFAM" id="SSF49899">
    <property type="entry name" value="Concanavalin A-like lectins/glucanases"/>
    <property type="match status" value="1"/>
</dbReference>
<organism evidence="4 5">
    <name type="scientific">Rubripirellula reticaptiva</name>
    <dbReference type="NCBI Taxonomy" id="2528013"/>
    <lineage>
        <taxon>Bacteria</taxon>
        <taxon>Pseudomonadati</taxon>
        <taxon>Planctomycetota</taxon>
        <taxon>Planctomycetia</taxon>
        <taxon>Pirellulales</taxon>
        <taxon>Pirellulaceae</taxon>
        <taxon>Rubripirellula</taxon>
    </lineage>
</organism>
<feature type="chain" id="PRO_5023042257" evidence="2">
    <location>
        <begin position="20"/>
        <end position="487"/>
    </location>
</feature>
<dbReference type="EMBL" id="SJPX01000002">
    <property type="protein sequence ID" value="TWU55873.1"/>
    <property type="molecule type" value="Genomic_DNA"/>
</dbReference>
<dbReference type="OrthoDB" id="9809583at2"/>
<dbReference type="EC" id="3.2.1.81" evidence="4"/>
<dbReference type="Gene3D" id="2.60.120.260">
    <property type="entry name" value="Galactose-binding domain-like"/>
    <property type="match status" value="1"/>
</dbReference>
<feature type="domain" description="GH16" evidence="3">
    <location>
        <begin position="30"/>
        <end position="315"/>
    </location>
</feature>
<evidence type="ECO:0000256" key="2">
    <source>
        <dbReference type="SAM" id="SignalP"/>
    </source>
</evidence>
<comment type="caution">
    <text evidence="4">The sequence shown here is derived from an EMBL/GenBank/DDBJ whole genome shotgun (WGS) entry which is preliminary data.</text>
</comment>
<dbReference type="InterPro" id="IPR013320">
    <property type="entry name" value="ConA-like_dom_sf"/>
</dbReference>
<evidence type="ECO:0000256" key="1">
    <source>
        <dbReference type="ARBA" id="ARBA00006865"/>
    </source>
</evidence>
<comment type="similarity">
    <text evidence="1">Belongs to the glycosyl hydrolase 16 family.</text>
</comment>
<dbReference type="Pfam" id="PF00722">
    <property type="entry name" value="Glyco_hydro_16"/>
    <property type="match status" value="1"/>
</dbReference>
<dbReference type="PROSITE" id="PS51762">
    <property type="entry name" value="GH16_2"/>
    <property type="match status" value="1"/>
</dbReference>
<accession>A0A5C6F235</accession>
<dbReference type="InterPro" id="IPR050546">
    <property type="entry name" value="Glycosyl_Hydrlase_16"/>
</dbReference>
<gene>
    <name evidence="4" type="primary">agaA_2</name>
    <name evidence="4" type="ORF">Poly59_21760</name>
</gene>
<evidence type="ECO:0000313" key="4">
    <source>
        <dbReference type="EMBL" id="TWU55873.1"/>
    </source>
</evidence>
<sequence length="487" mass="54692" precursor="true">MNTMSFRAFYLLIFVMNLAAPVSRSVAQSDDLCAECLPHTDPENLGEWQVQNAFSDEFNDETRSSIWHVQGKDDGQGPYYNSNKGRNSQFIPEAISQSEGMLRIKSDWNPSFPFDEGYGVPPITTGALISKELLKYGYMEIKCRVGKSPMSGAFWAVGNGQSTGNRGELDVFEHVGQGWDSQKDNADISRTMQMSIHNWSRSLNDNLVNRRHWTQKHSLGFDVTDGMHVYAADWTENYIKFYVDGTLIRTLTKEEADGVKLNGLGGWVIDQGQRVWIDCELFDWEGRVSELKADMFGDEAVFEVDYVRVWKRGSDGKHGQDDHQANLIRNGNFQTNLDGWETQGTVAIQDVSKWKFWKDNNPSLDPNAMQIGAGGTGSASQVISVEPNTKYLLTAHLRTPATTGTLEPSNLRVKPVVFHAGWMGVEDHGSPRLTRKVFHNWFQSYSIEFTTGSANETATVFFNNTESQRGGLLHVDGVTVTKVDDLR</sequence>
<dbReference type="GO" id="GO:0033916">
    <property type="term" value="F:beta-agarase activity"/>
    <property type="evidence" value="ECO:0007669"/>
    <property type="project" value="UniProtKB-EC"/>
</dbReference>